<dbReference type="PANTHER" id="PTHR42109:SF2">
    <property type="entry name" value="INTEGRAL MEMBRANE PROTEIN"/>
    <property type="match status" value="1"/>
</dbReference>
<protein>
    <recommendedName>
        <fullName evidence="2">DUF7702 domain-containing protein</fullName>
    </recommendedName>
</protein>
<feature type="transmembrane region" description="Helical" evidence="1">
    <location>
        <begin position="223"/>
        <end position="244"/>
    </location>
</feature>
<evidence type="ECO:0000313" key="4">
    <source>
        <dbReference type="Proteomes" id="UP000799764"/>
    </source>
</evidence>
<feature type="transmembrane region" description="Helical" evidence="1">
    <location>
        <begin position="148"/>
        <end position="168"/>
    </location>
</feature>
<dbReference type="InterPro" id="IPR056119">
    <property type="entry name" value="DUF7702"/>
</dbReference>
<feature type="transmembrane region" description="Helical" evidence="1">
    <location>
        <begin position="180"/>
        <end position="203"/>
    </location>
</feature>
<feature type="domain" description="DUF7702" evidence="2">
    <location>
        <begin position="4"/>
        <end position="242"/>
    </location>
</feature>
<feature type="transmembrane region" description="Helical" evidence="1">
    <location>
        <begin position="36"/>
        <end position="56"/>
    </location>
</feature>
<accession>A0A9P4PMT1</accession>
<comment type="caution">
    <text evidence="3">The sequence shown here is derived from an EMBL/GenBank/DDBJ whole genome shotgun (WGS) entry which is preliminary data.</text>
</comment>
<sequence>MEPHTAVGIATVIFYAPVTLYAQYIGFRCWKYGSRMACYMVMIFTLIRLAGGALIISVEKGLSEDNADMIKAAYVLINLGVVPLLAAYDGFLSLISRDNFPKARILRFIHHVCAVLIMLSTGLLIGAATMTGEVDQASLQSALYKIGYFIFLAVLLIAVLLSLRVALLQHDRVKQSHLTIVKWLLLASPFLALRTAYGIIGIFDVTGANMFTSMWSSLFGSAAAFALMALLPEYIIVCIYMRILNLRVRTCREMNQLLDEGRDADEHEMEGRQKH</sequence>
<name>A0A9P4PMT1_9PLEO</name>
<organism evidence="3 4">
    <name type="scientific">Karstenula rhodostoma CBS 690.94</name>
    <dbReference type="NCBI Taxonomy" id="1392251"/>
    <lineage>
        <taxon>Eukaryota</taxon>
        <taxon>Fungi</taxon>
        <taxon>Dikarya</taxon>
        <taxon>Ascomycota</taxon>
        <taxon>Pezizomycotina</taxon>
        <taxon>Dothideomycetes</taxon>
        <taxon>Pleosporomycetidae</taxon>
        <taxon>Pleosporales</taxon>
        <taxon>Massarineae</taxon>
        <taxon>Didymosphaeriaceae</taxon>
        <taxon>Karstenula</taxon>
    </lineage>
</organism>
<evidence type="ECO:0000313" key="3">
    <source>
        <dbReference type="EMBL" id="KAF2447999.1"/>
    </source>
</evidence>
<keyword evidence="1" id="KW-0812">Transmembrane</keyword>
<evidence type="ECO:0000256" key="1">
    <source>
        <dbReference type="SAM" id="Phobius"/>
    </source>
</evidence>
<feature type="transmembrane region" description="Helical" evidence="1">
    <location>
        <begin position="6"/>
        <end position="24"/>
    </location>
</feature>
<proteinExistence type="predicted"/>
<dbReference type="OrthoDB" id="2560628at2759"/>
<dbReference type="Pfam" id="PF24800">
    <property type="entry name" value="DUF7702"/>
    <property type="match status" value="1"/>
</dbReference>
<evidence type="ECO:0000259" key="2">
    <source>
        <dbReference type="Pfam" id="PF24800"/>
    </source>
</evidence>
<keyword evidence="4" id="KW-1185">Reference proteome</keyword>
<feature type="transmembrane region" description="Helical" evidence="1">
    <location>
        <begin position="76"/>
        <end position="96"/>
    </location>
</feature>
<dbReference type="EMBL" id="MU001496">
    <property type="protein sequence ID" value="KAF2447999.1"/>
    <property type="molecule type" value="Genomic_DNA"/>
</dbReference>
<keyword evidence="1" id="KW-0472">Membrane</keyword>
<keyword evidence="1" id="KW-1133">Transmembrane helix</keyword>
<reference evidence="3" key="1">
    <citation type="journal article" date="2020" name="Stud. Mycol.">
        <title>101 Dothideomycetes genomes: a test case for predicting lifestyles and emergence of pathogens.</title>
        <authorList>
            <person name="Haridas S."/>
            <person name="Albert R."/>
            <person name="Binder M."/>
            <person name="Bloem J."/>
            <person name="Labutti K."/>
            <person name="Salamov A."/>
            <person name="Andreopoulos B."/>
            <person name="Baker S."/>
            <person name="Barry K."/>
            <person name="Bills G."/>
            <person name="Bluhm B."/>
            <person name="Cannon C."/>
            <person name="Castanera R."/>
            <person name="Culley D."/>
            <person name="Daum C."/>
            <person name="Ezra D."/>
            <person name="Gonzalez J."/>
            <person name="Henrissat B."/>
            <person name="Kuo A."/>
            <person name="Liang C."/>
            <person name="Lipzen A."/>
            <person name="Lutzoni F."/>
            <person name="Magnuson J."/>
            <person name="Mondo S."/>
            <person name="Nolan M."/>
            <person name="Ohm R."/>
            <person name="Pangilinan J."/>
            <person name="Park H.-J."/>
            <person name="Ramirez L."/>
            <person name="Alfaro M."/>
            <person name="Sun H."/>
            <person name="Tritt A."/>
            <person name="Yoshinaga Y."/>
            <person name="Zwiers L.-H."/>
            <person name="Turgeon B."/>
            <person name="Goodwin S."/>
            <person name="Spatafora J."/>
            <person name="Crous P."/>
            <person name="Grigoriev I."/>
        </authorList>
    </citation>
    <scope>NUCLEOTIDE SEQUENCE</scope>
    <source>
        <strain evidence="3">CBS 690.94</strain>
    </source>
</reference>
<feature type="transmembrane region" description="Helical" evidence="1">
    <location>
        <begin position="108"/>
        <end position="128"/>
    </location>
</feature>
<gene>
    <name evidence="3" type="ORF">P171DRAFT_441870</name>
</gene>
<dbReference type="AlphaFoldDB" id="A0A9P4PMT1"/>
<dbReference type="Proteomes" id="UP000799764">
    <property type="component" value="Unassembled WGS sequence"/>
</dbReference>
<dbReference type="PANTHER" id="PTHR42109">
    <property type="entry name" value="UNPLACED GENOMIC SCAFFOLD UM_SCAF_CONTIG_1.265, WHOLE GENOME SHOTGUN SEQUENCE"/>
    <property type="match status" value="1"/>
</dbReference>